<dbReference type="InterPro" id="IPR038765">
    <property type="entry name" value="Papain-like_cys_pep_sf"/>
</dbReference>
<dbReference type="Gene3D" id="3.90.1720.10">
    <property type="entry name" value="endopeptidase domain like (from Nostoc punctiforme)"/>
    <property type="match status" value="1"/>
</dbReference>
<dbReference type="GeneID" id="90983646"/>
<dbReference type="InterPro" id="IPR039439">
    <property type="entry name" value="SH3b1_dom"/>
</dbReference>
<evidence type="ECO:0000313" key="9">
    <source>
        <dbReference type="Proteomes" id="UP000027665"/>
    </source>
</evidence>
<dbReference type="EMBL" id="JMKI01000031">
    <property type="protein sequence ID" value="KEJ92356.1"/>
    <property type="molecule type" value="Genomic_DNA"/>
</dbReference>
<dbReference type="AlphaFoldDB" id="A0A073ISA2"/>
<dbReference type="eggNOG" id="COG0791">
    <property type="taxonomic scope" value="Bacteria"/>
</dbReference>
<accession>A0A073ISA2</accession>
<comment type="caution">
    <text evidence="8">The sequence shown here is derived from an EMBL/GenBank/DDBJ whole genome shotgun (WGS) entry which is preliminary data.</text>
</comment>
<evidence type="ECO:0000256" key="1">
    <source>
        <dbReference type="ARBA" id="ARBA00007074"/>
    </source>
</evidence>
<dbReference type="Proteomes" id="UP000027665">
    <property type="component" value="Unassembled WGS sequence"/>
</dbReference>
<keyword evidence="9" id="KW-1185">Reference proteome</keyword>
<gene>
    <name evidence="8" type="ORF">EH55_04980</name>
</gene>
<sequence>MKKFIAALLLAATLQAPRCFAEGAKNFCGTTEEMLNAEYWIKRAKNAGAVLLDADGTARLSAEIRKTPGTYCTDILEYAEMLPREAVLKKMAPFSKRPDSPRFIGSEPAGEDFWRRVEKNADAESVEETTIVRFATAARNAEIKAYPCGGPLYGSAGDLLFDMNAESTVKIWEPLAALHESKDGKYYFVETPSCSGWISKDDVALTDKRTLREIFSGGFYVVTASRAFSDIRSSEPEKGRREFLMGTRLPAANTDEEDGVSSLFSRCFLVPQRSEDGSLKITTERLPLSAGLSRGFPPCTQVNVIRQAFKTLGERYGWGGSFSSRDCSAFVRDLYLTFGVELPRNSSAQARVPAHIDVSKMSAAEKEKLLASAPAGTILQMPGHVMLLLGTVKGRPYAIHSVYALGPSGSGGAEGRRTINCVAVTDMEMTRKDGSRVIESIANVVPINAR</sequence>
<name>A0A073ISA2_9BACT</name>
<evidence type="ECO:0000313" key="8">
    <source>
        <dbReference type="EMBL" id="KEJ92356.1"/>
    </source>
</evidence>
<dbReference type="PATRIC" id="fig|2754.20.peg.181"/>
<dbReference type="RefSeq" id="WP_037976135.1">
    <property type="nucleotide sequence ID" value="NZ_JMKI01000031.1"/>
</dbReference>
<dbReference type="STRING" id="2754.EH55_04980"/>
<dbReference type="Pfam" id="PF12913">
    <property type="entry name" value="SH3_6"/>
    <property type="match status" value="1"/>
</dbReference>
<dbReference type="Pfam" id="PF00877">
    <property type="entry name" value="NLPC_P60"/>
    <property type="match status" value="1"/>
</dbReference>
<feature type="signal peptide" evidence="5">
    <location>
        <begin position="1"/>
        <end position="21"/>
    </location>
</feature>
<dbReference type="GO" id="GO:0008234">
    <property type="term" value="F:cysteine-type peptidase activity"/>
    <property type="evidence" value="ECO:0007669"/>
    <property type="project" value="UniProtKB-KW"/>
</dbReference>
<protein>
    <recommendedName>
        <fullName evidence="10">NlpC/P60 domain-containing protein</fullName>
    </recommendedName>
</protein>
<feature type="chain" id="PRO_5001691785" description="NlpC/P60 domain-containing protein" evidence="5">
    <location>
        <begin position="22"/>
        <end position="450"/>
    </location>
</feature>
<comment type="similarity">
    <text evidence="1">Belongs to the peptidase C40 family.</text>
</comment>
<dbReference type="InterPro" id="IPR027017">
    <property type="entry name" value="P60_peptidase_YkfC"/>
</dbReference>
<proteinExistence type="inferred from homology"/>
<dbReference type="GO" id="GO:0006508">
    <property type="term" value="P:proteolysis"/>
    <property type="evidence" value="ECO:0007669"/>
    <property type="project" value="UniProtKB-KW"/>
</dbReference>
<evidence type="ECO:0008006" key="10">
    <source>
        <dbReference type="Google" id="ProtNLM"/>
    </source>
</evidence>
<evidence type="ECO:0000259" key="7">
    <source>
        <dbReference type="Pfam" id="PF12913"/>
    </source>
</evidence>
<keyword evidence="2" id="KW-0645">Protease</keyword>
<keyword evidence="3" id="KW-0378">Hydrolase</keyword>
<keyword evidence="5" id="KW-0732">Signal</keyword>
<dbReference type="SUPFAM" id="SSF54001">
    <property type="entry name" value="Cysteine proteinases"/>
    <property type="match status" value="1"/>
</dbReference>
<evidence type="ECO:0000259" key="6">
    <source>
        <dbReference type="Pfam" id="PF00877"/>
    </source>
</evidence>
<evidence type="ECO:0000256" key="5">
    <source>
        <dbReference type="SAM" id="SignalP"/>
    </source>
</evidence>
<evidence type="ECO:0000256" key="2">
    <source>
        <dbReference type="ARBA" id="ARBA00022670"/>
    </source>
</evidence>
<dbReference type="PIRSF" id="PIRSF019015">
    <property type="entry name" value="P60_peptidase_YkfC"/>
    <property type="match status" value="1"/>
</dbReference>
<organism evidence="8 9">
    <name type="scientific">Synergistes jonesii</name>
    <dbReference type="NCBI Taxonomy" id="2754"/>
    <lineage>
        <taxon>Bacteria</taxon>
        <taxon>Thermotogati</taxon>
        <taxon>Synergistota</taxon>
        <taxon>Synergistia</taxon>
        <taxon>Synergistales</taxon>
        <taxon>Synergistaceae</taxon>
        <taxon>Synergistes</taxon>
    </lineage>
</organism>
<evidence type="ECO:0000256" key="3">
    <source>
        <dbReference type="ARBA" id="ARBA00022801"/>
    </source>
</evidence>
<keyword evidence="4" id="KW-0788">Thiol protease</keyword>
<reference evidence="8 9" key="1">
    <citation type="submission" date="2014-04" db="EMBL/GenBank/DDBJ databases">
        <title>Draft Genome Sequence of Synergistes jonesii.</title>
        <authorList>
            <person name="Coil D.A."/>
            <person name="Eisen J.A."/>
            <person name="Holland-Moritz H.E."/>
        </authorList>
    </citation>
    <scope>NUCLEOTIDE SEQUENCE [LARGE SCALE GENOMIC DNA]</scope>
    <source>
        <strain evidence="8 9">78-1</strain>
    </source>
</reference>
<dbReference type="InterPro" id="IPR000064">
    <property type="entry name" value="NLP_P60_dom"/>
</dbReference>
<feature type="domain" description="SH3b1" evidence="7">
    <location>
        <begin position="157"/>
        <end position="198"/>
    </location>
</feature>
<evidence type="ECO:0000256" key="4">
    <source>
        <dbReference type="ARBA" id="ARBA00022807"/>
    </source>
</evidence>
<feature type="domain" description="NlpC/P60" evidence="6">
    <location>
        <begin position="313"/>
        <end position="391"/>
    </location>
</feature>
<dbReference type="OrthoDB" id="9808890at2"/>